<dbReference type="GO" id="GO:0016747">
    <property type="term" value="F:acyltransferase activity, transferring groups other than amino-acyl groups"/>
    <property type="evidence" value="ECO:0007669"/>
    <property type="project" value="InterPro"/>
</dbReference>
<dbReference type="PROSITE" id="PS51186">
    <property type="entry name" value="GNAT"/>
    <property type="match status" value="1"/>
</dbReference>
<name>A0A3B0VR50_9ZZZZ</name>
<dbReference type="SUPFAM" id="SSF55729">
    <property type="entry name" value="Acyl-CoA N-acyltransferases (Nat)"/>
    <property type="match status" value="1"/>
</dbReference>
<keyword evidence="2" id="KW-0808">Transferase</keyword>
<dbReference type="InterPro" id="IPR000182">
    <property type="entry name" value="GNAT_dom"/>
</dbReference>
<protein>
    <submittedName>
        <fullName evidence="2">Acetyltransferase, GNAT family</fullName>
    </submittedName>
</protein>
<dbReference type="EMBL" id="UOEW01000050">
    <property type="protein sequence ID" value="VAW33964.1"/>
    <property type="molecule type" value="Genomic_DNA"/>
</dbReference>
<organism evidence="2">
    <name type="scientific">hydrothermal vent metagenome</name>
    <dbReference type="NCBI Taxonomy" id="652676"/>
    <lineage>
        <taxon>unclassified sequences</taxon>
        <taxon>metagenomes</taxon>
        <taxon>ecological metagenomes</taxon>
    </lineage>
</organism>
<reference evidence="2" key="1">
    <citation type="submission" date="2018-06" db="EMBL/GenBank/DDBJ databases">
        <authorList>
            <person name="Zhirakovskaya E."/>
        </authorList>
    </citation>
    <scope>NUCLEOTIDE SEQUENCE</scope>
</reference>
<sequence>MQTNTVAAIKAASTEANYTTIATLATTIWQQHYTPIIGEAQVQYMLDKYQSVTAIKQQSANGVKYFIIIYQDMAVGYLAYIKQNSSLFLSKLYILKPARNKGFGKQAIAFIQSSAIAMGLNKISLTVNKYNAATIRAYEKMGFDNIGEIITDVGNGFVMDDYKLEKTLN</sequence>
<feature type="domain" description="N-acetyltransferase" evidence="1">
    <location>
        <begin position="19"/>
        <end position="169"/>
    </location>
</feature>
<dbReference type="Gene3D" id="3.40.630.30">
    <property type="match status" value="1"/>
</dbReference>
<accession>A0A3B0VR50</accession>
<evidence type="ECO:0000313" key="2">
    <source>
        <dbReference type="EMBL" id="VAW33964.1"/>
    </source>
</evidence>
<evidence type="ECO:0000259" key="1">
    <source>
        <dbReference type="PROSITE" id="PS51186"/>
    </source>
</evidence>
<dbReference type="CDD" id="cd04301">
    <property type="entry name" value="NAT_SF"/>
    <property type="match status" value="1"/>
</dbReference>
<gene>
    <name evidence="2" type="ORF">MNBD_GAMMA01-1957</name>
</gene>
<dbReference type="AlphaFoldDB" id="A0A3B0VR50"/>
<proteinExistence type="predicted"/>
<dbReference type="Pfam" id="PF00583">
    <property type="entry name" value="Acetyltransf_1"/>
    <property type="match status" value="1"/>
</dbReference>
<dbReference type="InterPro" id="IPR016181">
    <property type="entry name" value="Acyl_CoA_acyltransferase"/>
</dbReference>